<evidence type="ECO:0000256" key="2">
    <source>
        <dbReference type="ARBA" id="ARBA00023242"/>
    </source>
</evidence>
<proteinExistence type="predicted"/>
<comment type="caution">
    <text evidence="5">The sequence shown here is derived from an EMBL/GenBank/DDBJ whole genome shotgun (WGS) entry which is preliminary data.</text>
</comment>
<gene>
    <name evidence="5" type="ORF">O0I10_009359</name>
</gene>
<dbReference type="CDD" id="cd00024">
    <property type="entry name" value="CD_CSD"/>
    <property type="match status" value="1"/>
</dbReference>
<evidence type="ECO:0000313" key="6">
    <source>
        <dbReference type="Proteomes" id="UP001234581"/>
    </source>
</evidence>
<dbReference type="Proteomes" id="UP001234581">
    <property type="component" value="Unassembled WGS sequence"/>
</dbReference>
<evidence type="ECO:0000256" key="3">
    <source>
        <dbReference type="SAM" id="MobiDB-lite"/>
    </source>
</evidence>
<dbReference type="InterPro" id="IPR000953">
    <property type="entry name" value="Chromo/chromo_shadow_dom"/>
</dbReference>
<dbReference type="EMBL" id="JARTCD010000054">
    <property type="protein sequence ID" value="KAJ8654963.1"/>
    <property type="molecule type" value="Genomic_DNA"/>
</dbReference>
<comment type="subcellular location">
    <subcellularLocation>
        <location evidence="1">Nucleus</location>
    </subcellularLocation>
</comment>
<dbReference type="PROSITE" id="PS50013">
    <property type="entry name" value="CHROMO_2"/>
    <property type="match status" value="1"/>
</dbReference>
<dbReference type="InterPro" id="IPR016197">
    <property type="entry name" value="Chromo-like_dom_sf"/>
</dbReference>
<dbReference type="RefSeq" id="XP_058339876.1">
    <property type="nucleotide sequence ID" value="XM_058489351.1"/>
</dbReference>
<dbReference type="GO" id="GO:0005634">
    <property type="term" value="C:nucleus"/>
    <property type="evidence" value="ECO:0007669"/>
    <property type="project" value="UniProtKB-SubCell"/>
</dbReference>
<dbReference type="Pfam" id="PF00385">
    <property type="entry name" value="Chromo"/>
    <property type="match status" value="1"/>
</dbReference>
<dbReference type="Gene3D" id="2.40.50.40">
    <property type="match status" value="1"/>
</dbReference>
<evidence type="ECO:0000259" key="4">
    <source>
        <dbReference type="PROSITE" id="PS50013"/>
    </source>
</evidence>
<reference evidence="5 6" key="1">
    <citation type="submission" date="2023-03" db="EMBL/GenBank/DDBJ databases">
        <title>Genome sequence of Lichtheimia ornata CBS 291.66.</title>
        <authorList>
            <person name="Mohabir J.T."/>
            <person name="Shea T.P."/>
            <person name="Kurbessoian T."/>
            <person name="Berby B."/>
            <person name="Fontaine J."/>
            <person name="Livny J."/>
            <person name="Gnirke A."/>
            <person name="Stajich J.E."/>
            <person name="Cuomo C.A."/>
        </authorList>
    </citation>
    <scope>NUCLEOTIDE SEQUENCE [LARGE SCALE GENOMIC DNA]</scope>
    <source>
        <strain evidence="5">CBS 291.66</strain>
    </source>
</reference>
<keyword evidence="6" id="KW-1185">Reference proteome</keyword>
<sequence length="130" mass="15369">MTVHSQLSGRHEVTYDLPCDDIYVVDRDCCLMRVAPGKYKYLVRWEGYREEDDTWEPESSFTNVHTIHDYWKRLGEQPEPKPENTRGKRKRNAKGKTSSGTNDAPRKNHSRKRQRNSNPKQPVRKSLRLQ</sequence>
<dbReference type="AlphaFoldDB" id="A0AAD7UWK4"/>
<dbReference type="SUPFAM" id="SSF54160">
    <property type="entry name" value="Chromo domain-like"/>
    <property type="match status" value="1"/>
</dbReference>
<feature type="domain" description="Chromo" evidence="4">
    <location>
        <begin position="23"/>
        <end position="82"/>
    </location>
</feature>
<evidence type="ECO:0000256" key="1">
    <source>
        <dbReference type="ARBA" id="ARBA00004123"/>
    </source>
</evidence>
<name>A0AAD7UWK4_9FUNG</name>
<organism evidence="5 6">
    <name type="scientific">Lichtheimia ornata</name>
    <dbReference type="NCBI Taxonomy" id="688661"/>
    <lineage>
        <taxon>Eukaryota</taxon>
        <taxon>Fungi</taxon>
        <taxon>Fungi incertae sedis</taxon>
        <taxon>Mucoromycota</taxon>
        <taxon>Mucoromycotina</taxon>
        <taxon>Mucoromycetes</taxon>
        <taxon>Mucorales</taxon>
        <taxon>Lichtheimiaceae</taxon>
        <taxon>Lichtheimia</taxon>
    </lineage>
</organism>
<evidence type="ECO:0000313" key="5">
    <source>
        <dbReference type="EMBL" id="KAJ8654963.1"/>
    </source>
</evidence>
<dbReference type="SMART" id="SM00298">
    <property type="entry name" value="CHROMO"/>
    <property type="match status" value="1"/>
</dbReference>
<accession>A0AAD7UWK4</accession>
<feature type="compositionally biased region" description="Basic and acidic residues" evidence="3">
    <location>
        <begin position="72"/>
        <end position="86"/>
    </location>
</feature>
<protein>
    <recommendedName>
        <fullName evidence="4">Chromo domain-containing protein</fullName>
    </recommendedName>
</protein>
<dbReference type="InterPro" id="IPR023780">
    <property type="entry name" value="Chromo_domain"/>
</dbReference>
<dbReference type="PANTHER" id="PTHR22812">
    <property type="entry name" value="CHROMOBOX PROTEIN"/>
    <property type="match status" value="1"/>
</dbReference>
<dbReference type="GeneID" id="83216765"/>
<dbReference type="InterPro" id="IPR051219">
    <property type="entry name" value="Heterochromatin_chromo-domain"/>
</dbReference>
<keyword evidence="2" id="KW-0539">Nucleus</keyword>
<feature type="region of interest" description="Disordered" evidence="3">
    <location>
        <begin position="72"/>
        <end position="130"/>
    </location>
</feature>